<comment type="caution">
    <text evidence="6">The sequence shown here is derived from an EMBL/GenBank/DDBJ whole genome shotgun (WGS) entry which is preliminary data.</text>
</comment>
<dbReference type="OrthoDB" id="6611988at2759"/>
<dbReference type="InterPro" id="IPR035441">
    <property type="entry name" value="TFIIS/LEDGF_dom_sf"/>
</dbReference>
<dbReference type="Gene3D" id="1.20.930.10">
    <property type="entry name" value="Conserved domain common to transcription factors TFIIS, elongin A, CRSP70"/>
    <property type="match status" value="1"/>
</dbReference>
<dbReference type="GO" id="GO:0003746">
    <property type="term" value="F:translation elongation factor activity"/>
    <property type="evidence" value="ECO:0007669"/>
    <property type="project" value="UniProtKB-KW"/>
</dbReference>
<dbReference type="EMBL" id="JACEEZ010018908">
    <property type="protein sequence ID" value="KAG0716403.1"/>
    <property type="molecule type" value="Genomic_DNA"/>
</dbReference>
<evidence type="ECO:0000256" key="1">
    <source>
        <dbReference type="ARBA" id="ARBA00004123"/>
    </source>
</evidence>
<dbReference type="InterPro" id="IPR003617">
    <property type="entry name" value="TFIIS/CRSP70_N_sub"/>
</dbReference>
<proteinExistence type="predicted"/>
<feature type="region of interest" description="Disordered" evidence="4">
    <location>
        <begin position="82"/>
        <end position="128"/>
    </location>
</feature>
<gene>
    <name evidence="6" type="primary">TCEA1</name>
    <name evidence="6" type="ORF">GWK47_009796</name>
</gene>
<dbReference type="PANTHER" id="PTHR34415">
    <property type="entry name" value="INTEGRASE CATALYTIC DOMAIN-CONTAINING PROTEIN"/>
    <property type="match status" value="1"/>
</dbReference>
<protein>
    <submittedName>
        <fullName evidence="6">Transcription elongation factor A protein 1</fullName>
    </submittedName>
</protein>
<dbReference type="FunFam" id="1.20.930.10:FF:000002">
    <property type="entry name" value="Transcription elongation factor A (SII), 1"/>
    <property type="match status" value="1"/>
</dbReference>
<feature type="compositionally biased region" description="Low complexity" evidence="4">
    <location>
        <begin position="106"/>
        <end position="115"/>
    </location>
</feature>
<organism evidence="6 7">
    <name type="scientific">Chionoecetes opilio</name>
    <name type="common">Atlantic snow crab</name>
    <name type="synonym">Cancer opilio</name>
    <dbReference type="NCBI Taxonomy" id="41210"/>
    <lineage>
        <taxon>Eukaryota</taxon>
        <taxon>Metazoa</taxon>
        <taxon>Ecdysozoa</taxon>
        <taxon>Arthropoda</taxon>
        <taxon>Crustacea</taxon>
        <taxon>Multicrustacea</taxon>
        <taxon>Malacostraca</taxon>
        <taxon>Eumalacostraca</taxon>
        <taxon>Eucarida</taxon>
        <taxon>Decapoda</taxon>
        <taxon>Pleocyemata</taxon>
        <taxon>Brachyura</taxon>
        <taxon>Eubrachyura</taxon>
        <taxon>Majoidea</taxon>
        <taxon>Majidae</taxon>
        <taxon>Chionoecetes</taxon>
    </lineage>
</organism>
<dbReference type="InterPro" id="IPR017923">
    <property type="entry name" value="TFIIS_N"/>
</dbReference>
<comment type="subcellular location">
    <subcellularLocation>
        <location evidence="1 3">Nucleus</location>
    </subcellularLocation>
</comment>
<feature type="domain" description="TFIIS N-terminal" evidence="5">
    <location>
        <begin position="5"/>
        <end position="83"/>
    </location>
</feature>
<dbReference type="Pfam" id="PF25273">
    <property type="entry name" value="DUF7869"/>
    <property type="match status" value="1"/>
</dbReference>
<feature type="compositionally biased region" description="Basic and acidic residues" evidence="4">
    <location>
        <begin position="82"/>
        <end position="105"/>
    </location>
</feature>
<dbReference type="CDD" id="cd00183">
    <property type="entry name" value="TFIIS_I"/>
    <property type="match status" value="1"/>
</dbReference>
<sequence>MGCEEEVLRTKKKLDKMTASDGDQSQALDILKTLQGLPINFQVLSKTRIGMTVNALRKASTDEEVISTAKQLIKNWKKFVPDKKDDEKDSKEEKKEKKEDKKEAKNSNNSNNSSARPNSFPSSSMPNDMRMKCREMIGNALKLSDDQAKANVEASRAEHLAIAQVPRDLLRQNEQMAGNGQNPNLKGTMFMWNETVAGRGSDEMASCLLKWLKIKVYQQKQDFLFLRIFCDNSAGQNKNINMLLMALQQVHMKRLFRVEFVFLKSGHSYLPWDRAFGSIEKRIRKRESNATPQDYHEIIRSAVKKFLVVPMTRDDFFDVKALQNEVSRRSTPGFSKACQLVVSHTYPEGYIIKNDYNLEDVAADIIKIRLMKGRSGYTVQRFNLGSEQLACKYPDSRLLTAEECQDLRVQAKAWFTALLDEQDRLRQRRLSGVAPDPQEEAE</sequence>
<dbReference type="SUPFAM" id="SSF47676">
    <property type="entry name" value="Conserved domain common to transcription factors TFIIS, elongin A, CRSP70"/>
    <property type="match status" value="1"/>
</dbReference>
<feature type="compositionally biased region" description="Polar residues" evidence="4">
    <location>
        <begin position="116"/>
        <end position="126"/>
    </location>
</feature>
<keyword evidence="6" id="KW-0251">Elongation factor</keyword>
<dbReference type="Proteomes" id="UP000770661">
    <property type="component" value="Unassembled WGS sequence"/>
</dbReference>
<evidence type="ECO:0000313" key="7">
    <source>
        <dbReference type="Proteomes" id="UP000770661"/>
    </source>
</evidence>
<evidence type="ECO:0000259" key="5">
    <source>
        <dbReference type="PROSITE" id="PS51319"/>
    </source>
</evidence>
<dbReference type="Pfam" id="PF08711">
    <property type="entry name" value="Med26"/>
    <property type="match status" value="1"/>
</dbReference>
<keyword evidence="6" id="KW-0648">Protein biosynthesis</keyword>
<name>A0A8J5C3N7_CHIOP</name>
<dbReference type="SMART" id="SM00509">
    <property type="entry name" value="TFS2N"/>
    <property type="match status" value="1"/>
</dbReference>
<feature type="region of interest" description="Disordered" evidence="4">
    <location>
        <begin position="1"/>
        <end position="22"/>
    </location>
</feature>
<keyword evidence="7" id="KW-1185">Reference proteome</keyword>
<dbReference type="GO" id="GO:0005634">
    <property type="term" value="C:nucleus"/>
    <property type="evidence" value="ECO:0007669"/>
    <property type="project" value="UniProtKB-SubCell"/>
</dbReference>
<dbReference type="AlphaFoldDB" id="A0A8J5C3N7"/>
<evidence type="ECO:0000256" key="2">
    <source>
        <dbReference type="ARBA" id="ARBA00023242"/>
    </source>
</evidence>
<keyword evidence="2 3" id="KW-0539">Nucleus</keyword>
<accession>A0A8J5C3N7</accession>
<dbReference type="PANTHER" id="PTHR34415:SF1">
    <property type="entry name" value="INTEGRASE CATALYTIC DOMAIN-CONTAINING PROTEIN"/>
    <property type="match status" value="1"/>
</dbReference>
<evidence type="ECO:0000256" key="4">
    <source>
        <dbReference type="SAM" id="MobiDB-lite"/>
    </source>
</evidence>
<evidence type="ECO:0000313" key="6">
    <source>
        <dbReference type="EMBL" id="KAG0716403.1"/>
    </source>
</evidence>
<evidence type="ECO:0000256" key="3">
    <source>
        <dbReference type="PROSITE-ProRule" id="PRU00649"/>
    </source>
</evidence>
<dbReference type="InterPro" id="IPR057191">
    <property type="entry name" value="DUF7869"/>
</dbReference>
<reference evidence="6" key="1">
    <citation type="submission" date="2020-07" db="EMBL/GenBank/DDBJ databases">
        <title>The High-quality genome of the commercially important snow crab, Chionoecetes opilio.</title>
        <authorList>
            <person name="Jeong J.-H."/>
            <person name="Ryu S."/>
        </authorList>
    </citation>
    <scope>NUCLEOTIDE SEQUENCE</scope>
    <source>
        <strain evidence="6">MADBK_172401_WGS</strain>
        <tissue evidence="6">Digestive gland</tissue>
    </source>
</reference>
<dbReference type="PROSITE" id="PS51319">
    <property type="entry name" value="TFIIS_N"/>
    <property type="match status" value="1"/>
</dbReference>